<dbReference type="PANTHER" id="PTHR10739:SF13">
    <property type="entry name" value="CHOLINE-PHOSPHATE CYTIDYLYLTRANSFERASE"/>
    <property type="match status" value="1"/>
</dbReference>
<accession>A0AAE8N5F9</accession>
<dbReference type="GO" id="GO:0005635">
    <property type="term" value="C:nuclear envelope"/>
    <property type="evidence" value="ECO:0007669"/>
    <property type="project" value="TreeGrafter"/>
</dbReference>
<evidence type="ECO:0000313" key="15">
    <source>
        <dbReference type="Proteomes" id="UP001187682"/>
    </source>
</evidence>
<evidence type="ECO:0000313" key="14">
    <source>
        <dbReference type="EMBL" id="SPO06626.1"/>
    </source>
</evidence>
<keyword evidence="2" id="KW-0444">Lipid biosynthesis</keyword>
<feature type="domain" description="Cytidyltransferase-like" evidence="13">
    <location>
        <begin position="139"/>
        <end position="267"/>
    </location>
</feature>
<evidence type="ECO:0000256" key="1">
    <source>
        <dbReference type="ARBA" id="ARBA00010101"/>
    </source>
</evidence>
<evidence type="ECO:0000256" key="10">
    <source>
        <dbReference type="ARBA" id="ARBA00076205"/>
    </source>
</evidence>
<feature type="compositionally biased region" description="Polar residues" evidence="12">
    <location>
        <begin position="347"/>
        <end position="357"/>
    </location>
</feature>
<evidence type="ECO:0000256" key="8">
    <source>
        <dbReference type="ARBA" id="ARBA00023264"/>
    </source>
</evidence>
<dbReference type="EMBL" id="ONZQ02000016">
    <property type="protein sequence ID" value="SPO06626.1"/>
    <property type="molecule type" value="Genomic_DNA"/>
</dbReference>
<evidence type="ECO:0000256" key="7">
    <source>
        <dbReference type="ARBA" id="ARBA00023209"/>
    </source>
</evidence>
<keyword evidence="15" id="KW-1185">Reference proteome</keyword>
<dbReference type="Gene3D" id="3.40.50.620">
    <property type="entry name" value="HUPs"/>
    <property type="match status" value="1"/>
</dbReference>
<keyword evidence="3" id="KW-0597">Phosphoprotein</keyword>
<feature type="region of interest" description="Disordered" evidence="12">
    <location>
        <begin position="1"/>
        <end position="130"/>
    </location>
</feature>
<protein>
    <recommendedName>
        <fullName evidence="9">choline-phosphate cytidylyltransferase</fullName>
        <ecNumber evidence="9">2.7.7.15</ecNumber>
    </recommendedName>
    <alternativeName>
        <fullName evidence="10">CTP:phosphocholine cytidylyltransferase</fullName>
    </alternativeName>
    <alternativeName>
        <fullName evidence="11">Phosphorylcholine transferase</fullName>
    </alternativeName>
</protein>
<feature type="region of interest" description="Disordered" evidence="12">
    <location>
        <begin position="394"/>
        <end position="429"/>
    </location>
</feature>
<evidence type="ECO:0000256" key="4">
    <source>
        <dbReference type="ARBA" id="ARBA00022679"/>
    </source>
</evidence>
<dbReference type="InterPro" id="IPR041723">
    <property type="entry name" value="CCT"/>
</dbReference>
<comment type="caution">
    <text evidence="14">The sequence shown here is derived from an EMBL/GenBank/DDBJ whole genome shotgun (WGS) entry which is preliminary data.</text>
</comment>
<dbReference type="EC" id="2.7.7.15" evidence="9"/>
<dbReference type="SUPFAM" id="SSF52374">
    <property type="entry name" value="Nucleotidylyl transferase"/>
    <property type="match status" value="1"/>
</dbReference>
<proteinExistence type="inferred from homology"/>
<evidence type="ECO:0000256" key="5">
    <source>
        <dbReference type="ARBA" id="ARBA00022695"/>
    </source>
</evidence>
<dbReference type="Proteomes" id="UP001187682">
    <property type="component" value="Unassembled WGS sequence"/>
</dbReference>
<evidence type="ECO:0000259" key="13">
    <source>
        <dbReference type="Pfam" id="PF01467"/>
    </source>
</evidence>
<reference evidence="14" key="1">
    <citation type="submission" date="2018-03" db="EMBL/GenBank/DDBJ databases">
        <authorList>
            <person name="Guldener U."/>
        </authorList>
    </citation>
    <scope>NUCLEOTIDE SEQUENCE</scope>
</reference>
<dbReference type="PANTHER" id="PTHR10739">
    <property type="entry name" value="CYTIDYLYLTRANSFERASE"/>
    <property type="match status" value="1"/>
</dbReference>
<keyword evidence="6" id="KW-0443">Lipid metabolism</keyword>
<dbReference type="AlphaFoldDB" id="A0AAE8N5F9"/>
<dbReference type="Pfam" id="PF01467">
    <property type="entry name" value="CTP_transf_like"/>
    <property type="match status" value="1"/>
</dbReference>
<name>A0AAE8N5F9_9PEZI</name>
<dbReference type="InterPro" id="IPR014729">
    <property type="entry name" value="Rossmann-like_a/b/a_fold"/>
</dbReference>
<dbReference type="GO" id="GO:0004105">
    <property type="term" value="F:choline-phosphate cytidylyltransferase activity"/>
    <property type="evidence" value="ECO:0007669"/>
    <property type="project" value="UniProtKB-EC"/>
</dbReference>
<comment type="similarity">
    <text evidence="1">Belongs to the cytidylyltransferase family.</text>
</comment>
<sequence>MTSPTRSTAGKRKRAGSTTKLEVPSVADIVEPTLQPSSRDASAEEGDTTAADAVEHHPPKRQRSSDIRAQQADPGERSDTTEASADIAERVGRQPRRASLVGRGEANGAMAEPPLGKLTDPAGGYKTNPPPVGRPVRVYADGVFDLFHLGHMRQLEQAKKAFPNTYLLVGVTGDHETHKRKGLTVLSGAERAETVRHCKWVDEVVEDCPWIVTPEFLEEHQIDYVAHDDLPYVADEGDDIYEPIKKAGKFLVTQRTEGVSTTGIITRVVRDYEKYLARQFKRGASRQELNVSWLKKNELDLKRHVQDLRDNIRTNWSTTGQELSRELRQFWPASRPQSPARHHSHNGDTLSPASATLRSPGGLYQPGGGAGMNDFVAGYAVGLIGGVRSWMTKGQNRDMDSRAPSDDDSESDGKASSDRVQQRRVSAQL</sequence>
<evidence type="ECO:0000256" key="6">
    <source>
        <dbReference type="ARBA" id="ARBA00023098"/>
    </source>
</evidence>
<feature type="compositionally biased region" description="Basic and acidic residues" evidence="12">
    <location>
        <begin position="395"/>
        <end position="421"/>
    </location>
</feature>
<dbReference type="GO" id="GO:0031210">
    <property type="term" value="F:phosphatidylcholine binding"/>
    <property type="evidence" value="ECO:0007669"/>
    <property type="project" value="TreeGrafter"/>
</dbReference>
<evidence type="ECO:0000256" key="11">
    <source>
        <dbReference type="ARBA" id="ARBA00080967"/>
    </source>
</evidence>
<dbReference type="InterPro" id="IPR004821">
    <property type="entry name" value="Cyt_trans-like"/>
</dbReference>
<evidence type="ECO:0000256" key="2">
    <source>
        <dbReference type="ARBA" id="ARBA00022516"/>
    </source>
</evidence>
<organism evidence="14 15">
    <name type="scientific">Cephalotrichum gorgonifer</name>
    <dbReference type="NCBI Taxonomy" id="2041049"/>
    <lineage>
        <taxon>Eukaryota</taxon>
        <taxon>Fungi</taxon>
        <taxon>Dikarya</taxon>
        <taxon>Ascomycota</taxon>
        <taxon>Pezizomycotina</taxon>
        <taxon>Sordariomycetes</taxon>
        <taxon>Hypocreomycetidae</taxon>
        <taxon>Microascales</taxon>
        <taxon>Microascaceae</taxon>
        <taxon>Cephalotrichum</taxon>
    </lineage>
</organism>
<dbReference type="CDD" id="cd02174">
    <property type="entry name" value="CCT"/>
    <property type="match status" value="1"/>
</dbReference>
<keyword evidence="5 14" id="KW-0548">Nucleotidyltransferase</keyword>
<gene>
    <name evidence="14" type="ORF">DNG_09318</name>
</gene>
<evidence type="ECO:0000256" key="3">
    <source>
        <dbReference type="ARBA" id="ARBA00022553"/>
    </source>
</evidence>
<keyword evidence="8" id="KW-1208">Phospholipid metabolism</keyword>
<keyword evidence="7" id="KW-0594">Phospholipid biosynthesis</keyword>
<evidence type="ECO:0000256" key="9">
    <source>
        <dbReference type="ARBA" id="ARBA00026101"/>
    </source>
</evidence>
<evidence type="ECO:0000256" key="12">
    <source>
        <dbReference type="SAM" id="MobiDB-lite"/>
    </source>
</evidence>
<dbReference type="FunFam" id="3.40.50.620:FF:000147">
    <property type="entry name" value="Cholinephosphate cytidylyltransferase"/>
    <property type="match status" value="1"/>
</dbReference>
<feature type="region of interest" description="Disordered" evidence="12">
    <location>
        <begin position="334"/>
        <end position="362"/>
    </location>
</feature>
<dbReference type="NCBIfam" id="TIGR00125">
    <property type="entry name" value="cyt_tran_rel"/>
    <property type="match status" value="1"/>
</dbReference>
<dbReference type="InterPro" id="IPR045049">
    <property type="entry name" value="Pcy1-like"/>
</dbReference>
<keyword evidence="4" id="KW-0808">Transferase</keyword>